<keyword evidence="5" id="KW-1003">Cell membrane</keyword>
<dbReference type="CDD" id="cd00082">
    <property type="entry name" value="HisKA"/>
    <property type="match status" value="1"/>
</dbReference>
<dbReference type="InterPro" id="IPR013767">
    <property type="entry name" value="PAS_fold"/>
</dbReference>
<evidence type="ECO:0000256" key="14">
    <source>
        <dbReference type="ARBA" id="ARBA00023136"/>
    </source>
</evidence>
<dbReference type="InterPro" id="IPR035965">
    <property type="entry name" value="PAS-like_dom_sf"/>
</dbReference>
<evidence type="ECO:0000313" key="18">
    <source>
        <dbReference type="EMBL" id="MCA9391819.1"/>
    </source>
</evidence>
<dbReference type="GO" id="GO:0005886">
    <property type="term" value="C:plasma membrane"/>
    <property type="evidence" value="ECO:0007669"/>
    <property type="project" value="UniProtKB-SubCell"/>
</dbReference>
<dbReference type="PANTHER" id="PTHR42878:SF7">
    <property type="entry name" value="SENSOR HISTIDINE KINASE GLRK"/>
    <property type="match status" value="1"/>
</dbReference>
<evidence type="ECO:0000256" key="10">
    <source>
        <dbReference type="ARBA" id="ARBA00022777"/>
    </source>
</evidence>
<evidence type="ECO:0000256" key="9">
    <source>
        <dbReference type="ARBA" id="ARBA00022741"/>
    </source>
</evidence>
<dbReference type="Pfam" id="PF00989">
    <property type="entry name" value="PAS"/>
    <property type="match status" value="1"/>
</dbReference>
<dbReference type="InterPro" id="IPR050351">
    <property type="entry name" value="BphY/WalK/GraS-like"/>
</dbReference>
<evidence type="ECO:0000256" key="8">
    <source>
        <dbReference type="ARBA" id="ARBA00022692"/>
    </source>
</evidence>
<organism evidence="18 19">
    <name type="scientific">candidate division WWE3 bacterium</name>
    <dbReference type="NCBI Taxonomy" id="2053526"/>
    <lineage>
        <taxon>Bacteria</taxon>
        <taxon>Katanobacteria</taxon>
    </lineage>
</organism>
<dbReference type="SUPFAM" id="SSF55785">
    <property type="entry name" value="PYP-like sensor domain (PAS domain)"/>
    <property type="match status" value="1"/>
</dbReference>
<evidence type="ECO:0000256" key="6">
    <source>
        <dbReference type="ARBA" id="ARBA00022553"/>
    </source>
</evidence>
<keyword evidence="13" id="KW-0902">Two-component regulatory system</keyword>
<keyword evidence="9" id="KW-0547">Nucleotide-binding</keyword>
<feature type="transmembrane region" description="Helical" evidence="15">
    <location>
        <begin position="40"/>
        <end position="63"/>
    </location>
</feature>
<dbReference type="FunFam" id="3.30.565.10:FF:000023">
    <property type="entry name" value="PAS domain-containing sensor histidine kinase"/>
    <property type="match status" value="1"/>
</dbReference>
<dbReference type="PANTHER" id="PTHR42878">
    <property type="entry name" value="TWO-COMPONENT HISTIDINE KINASE"/>
    <property type="match status" value="1"/>
</dbReference>
<keyword evidence="6" id="KW-0597">Phosphoprotein</keyword>
<evidence type="ECO:0000259" key="16">
    <source>
        <dbReference type="PROSITE" id="PS50109"/>
    </source>
</evidence>
<keyword evidence="7" id="KW-0808">Transferase</keyword>
<dbReference type="AlphaFoldDB" id="A0A955LJV5"/>
<dbReference type="InterPro" id="IPR004358">
    <property type="entry name" value="Sig_transdc_His_kin-like_C"/>
</dbReference>
<dbReference type="CDD" id="cd00130">
    <property type="entry name" value="PAS"/>
    <property type="match status" value="1"/>
</dbReference>
<dbReference type="Gene3D" id="3.30.450.20">
    <property type="entry name" value="PAS domain"/>
    <property type="match status" value="1"/>
</dbReference>
<evidence type="ECO:0000256" key="3">
    <source>
        <dbReference type="ARBA" id="ARBA00004314"/>
    </source>
</evidence>
<evidence type="ECO:0000256" key="5">
    <source>
        <dbReference type="ARBA" id="ARBA00022475"/>
    </source>
</evidence>
<dbReference type="NCBIfam" id="TIGR00229">
    <property type="entry name" value="sensory_box"/>
    <property type="match status" value="1"/>
</dbReference>
<evidence type="ECO:0000256" key="7">
    <source>
        <dbReference type="ARBA" id="ARBA00022679"/>
    </source>
</evidence>
<dbReference type="SUPFAM" id="SSF47384">
    <property type="entry name" value="Homodimeric domain of signal transducing histidine kinase"/>
    <property type="match status" value="1"/>
</dbReference>
<keyword evidence="12 15" id="KW-1133">Transmembrane helix</keyword>
<dbReference type="InterPro" id="IPR005467">
    <property type="entry name" value="His_kinase_dom"/>
</dbReference>
<dbReference type="SMART" id="SM00387">
    <property type="entry name" value="HATPase_c"/>
    <property type="match status" value="1"/>
</dbReference>
<dbReference type="Proteomes" id="UP000751518">
    <property type="component" value="Unassembled WGS sequence"/>
</dbReference>
<dbReference type="GO" id="GO:0000156">
    <property type="term" value="F:phosphorelay response regulator activity"/>
    <property type="evidence" value="ECO:0007669"/>
    <property type="project" value="TreeGrafter"/>
</dbReference>
<gene>
    <name evidence="18" type="ORF">KC614_01275</name>
</gene>
<comment type="catalytic activity">
    <reaction evidence="1">
        <text>ATP + protein L-histidine = ADP + protein N-phospho-L-histidine.</text>
        <dbReference type="EC" id="2.7.13.3"/>
    </reaction>
</comment>
<evidence type="ECO:0000256" key="13">
    <source>
        <dbReference type="ARBA" id="ARBA00023012"/>
    </source>
</evidence>
<proteinExistence type="predicted"/>
<dbReference type="InterPro" id="IPR003661">
    <property type="entry name" value="HisK_dim/P_dom"/>
</dbReference>
<dbReference type="Pfam" id="PF02518">
    <property type="entry name" value="HATPase_c"/>
    <property type="match status" value="1"/>
</dbReference>
<feature type="transmembrane region" description="Helical" evidence="15">
    <location>
        <begin position="12"/>
        <end position="34"/>
    </location>
</feature>
<name>A0A955LJV5_UNCKA</name>
<evidence type="ECO:0000259" key="17">
    <source>
        <dbReference type="PROSITE" id="PS50112"/>
    </source>
</evidence>
<evidence type="ECO:0000256" key="4">
    <source>
        <dbReference type="ARBA" id="ARBA00012438"/>
    </source>
</evidence>
<keyword evidence="11" id="KW-0067">ATP-binding</keyword>
<comment type="caution">
    <text evidence="18">The sequence shown here is derived from an EMBL/GenBank/DDBJ whole genome shotgun (WGS) entry which is preliminary data.</text>
</comment>
<dbReference type="SMART" id="SM00388">
    <property type="entry name" value="HisKA"/>
    <property type="match status" value="1"/>
</dbReference>
<dbReference type="SUPFAM" id="SSF55874">
    <property type="entry name" value="ATPase domain of HSP90 chaperone/DNA topoisomerase II/histidine kinase"/>
    <property type="match status" value="1"/>
</dbReference>
<accession>A0A955LJV5</accession>
<dbReference type="GO" id="GO:0030295">
    <property type="term" value="F:protein kinase activator activity"/>
    <property type="evidence" value="ECO:0007669"/>
    <property type="project" value="TreeGrafter"/>
</dbReference>
<protein>
    <recommendedName>
        <fullName evidence="4">histidine kinase</fullName>
        <ecNumber evidence="4">2.7.13.3</ecNumber>
    </recommendedName>
</protein>
<dbReference type="PROSITE" id="PS50109">
    <property type="entry name" value="HIS_KIN"/>
    <property type="match status" value="1"/>
</dbReference>
<dbReference type="GO" id="GO:0006355">
    <property type="term" value="P:regulation of DNA-templated transcription"/>
    <property type="evidence" value="ECO:0007669"/>
    <property type="project" value="InterPro"/>
</dbReference>
<reference evidence="18" key="1">
    <citation type="submission" date="2020-04" db="EMBL/GenBank/DDBJ databases">
        <authorList>
            <person name="Zhang T."/>
        </authorList>
    </citation>
    <scope>NUCLEOTIDE SEQUENCE</scope>
    <source>
        <strain evidence="18">HKST-UBA03</strain>
    </source>
</reference>
<evidence type="ECO:0000313" key="19">
    <source>
        <dbReference type="Proteomes" id="UP000751518"/>
    </source>
</evidence>
<dbReference type="Gene3D" id="1.10.287.130">
    <property type="match status" value="1"/>
</dbReference>
<evidence type="ECO:0000256" key="12">
    <source>
        <dbReference type="ARBA" id="ARBA00022989"/>
    </source>
</evidence>
<keyword evidence="8 15" id="KW-0812">Transmembrane</keyword>
<evidence type="ECO:0000256" key="11">
    <source>
        <dbReference type="ARBA" id="ARBA00022840"/>
    </source>
</evidence>
<dbReference type="EMBL" id="JAGQKZ010000006">
    <property type="protein sequence ID" value="MCA9391819.1"/>
    <property type="molecule type" value="Genomic_DNA"/>
</dbReference>
<dbReference type="GO" id="GO:0007234">
    <property type="term" value="P:osmosensory signaling via phosphorelay pathway"/>
    <property type="evidence" value="ECO:0007669"/>
    <property type="project" value="TreeGrafter"/>
</dbReference>
<comment type="subcellular location">
    <subcellularLocation>
        <location evidence="2">Cell membrane</location>
    </subcellularLocation>
    <subcellularLocation>
        <location evidence="3">Membrane raft</location>
        <topology evidence="3">Multi-pass membrane protein</topology>
    </subcellularLocation>
</comment>
<dbReference type="InterPro" id="IPR036890">
    <property type="entry name" value="HATPase_C_sf"/>
</dbReference>
<evidence type="ECO:0000256" key="2">
    <source>
        <dbReference type="ARBA" id="ARBA00004236"/>
    </source>
</evidence>
<dbReference type="InterPro" id="IPR000014">
    <property type="entry name" value="PAS"/>
</dbReference>
<dbReference type="Pfam" id="PF00512">
    <property type="entry name" value="HisKA"/>
    <property type="match status" value="1"/>
</dbReference>
<dbReference type="EC" id="2.7.13.3" evidence="4"/>
<keyword evidence="14 15" id="KW-0472">Membrane</keyword>
<dbReference type="FunFam" id="1.10.287.130:FF:000001">
    <property type="entry name" value="Two-component sensor histidine kinase"/>
    <property type="match status" value="1"/>
</dbReference>
<dbReference type="Gene3D" id="3.30.565.10">
    <property type="entry name" value="Histidine kinase-like ATPase, C-terminal domain"/>
    <property type="match status" value="1"/>
</dbReference>
<feature type="domain" description="Histidine kinase" evidence="16">
    <location>
        <begin position="209"/>
        <end position="430"/>
    </location>
</feature>
<feature type="domain" description="PAS" evidence="17">
    <location>
        <begin position="79"/>
        <end position="144"/>
    </location>
</feature>
<evidence type="ECO:0000256" key="15">
    <source>
        <dbReference type="SAM" id="Phobius"/>
    </source>
</evidence>
<dbReference type="PROSITE" id="PS50112">
    <property type="entry name" value="PAS"/>
    <property type="match status" value="1"/>
</dbReference>
<dbReference type="GO" id="GO:0005524">
    <property type="term" value="F:ATP binding"/>
    <property type="evidence" value="ECO:0007669"/>
    <property type="project" value="UniProtKB-KW"/>
</dbReference>
<dbReference type="InterPro" id="IPR003594">
    <property type="entry name" value="HATPase_dom"/>
</dbReference>
<evidence type="ECO:0000256" key="1">
    <source>
        <dbReference type="ARBA" id="ARBA00000085"/>
    </source>
</evidence>
<dbReference type="PRINTS" id="PR00344">
    <property type="entry name" value="BCTRLSENSOR"/>
</dbReference>
<sequence length="442" mass="49509">MQPLLTQIKNAIAKRIVPLSTVTVSVCCLLFFAYFVYDVIWWDSVVSLLFILTLTVITTETIVRLKPEDDDKLNSSEYTNFTHKTMINLLPEIYILVNNSGIILEINDKAPTVLGYKSEDILTRSISEAPFVNDEGKKVLTKMYTAKEPKRTKSSAINLITINKQIKKSKVVASALKNSEDLRVGTIFLISSIYSDDRIEETKKEFVSVVSHQLRTPLTAIKLFAEMLFNEEVGEINPQQKDYIGDIMQSTERMIKLVNDLLNVSRIEAGRISINPEPLEVENLIDTAVKDILPIASAWNCDIDFIRPETPLGSIPLDQALLYQVVYNLLSNAIKYSKRGGAKVSVELNKREKDFVISVQDNGIGIPKKDQKKLFTKFTRADNAITANTEGTGLGLYLVKLIVDTVGGDVWFKSEQDIGTTMYVSLPLSGMEKVKGERQLAS</sequence>
<dbReference type="InterPro" id="IPR036097">
    <property type="entry name" value="HisK_dim/P_sf"/>
</dbReference>
<dbReference type="GO" id="GO:0000155">
    <property type="term" value="F:phosphorelay sensor kinase activity"/>
    <property type="evidence" value="ECO:0007669"/>
    <property type="project" value="InterPro"/>
</dbReference>
<keyword evidence="10" id="KW-0418">Kinase</keyword>
<dbReference type="GO" id="GO:0045121">
    <property type="term" value="C:membrane raft"/>
    <property type="evidence" value="ECO:0007669"/>
    <property type="project" value="UniProtKB-SubCell"/>
</dbReference>
<reference evidence="18" key="2">
    <citation type="journal article" date="2021" name="Microbiome">
        <title>Successional dynamics and alternative stable states in a saline activated sludge microbial community over 9 years.</title>
        <authorList>
            <person name="Wang Y."/>
            <person name="Ye J."/>
            <person name="Ju F."/>
            <person name="Liu L."/>
            <person name="Boyd J.A."/>
            <person name="Deng Y."/>
            <person name="Parks D.H."/>
            <person name="Jiang X."/>
            <person name="Yin X."/>
            <person name="Woodcroft B.J."/>
            <person name="Tyson G.W."/>
            <person name="Hugenholtz P."/>
            <person name="Polz M.F."/>
            <person name="Zhang T."/>
        </authorList>
    </citation>
    <scope>NUCLEOTIDE SEQUENCE</scope>
    <source>
        <strain evidence="18">HKST-UBA03</strain>
    </source>
</reference>